<gene>
    <name evidence="14" type="ORF">BWQ96_01657</name>
</gene>
<evidence type="ECO:0000256" key="8">
    <source>
        <dbReference type="ARBA" id="ARBA00022842"/>
    </source>
</evidence>
<feature type="binding site" evidence="10">
    <location>
        <position position="176"/>
    </location>
    <ligand>
        <name>Mg(2+)</name>
        <dbReference type="ChEBI" id="CHEBI:18420"/>
        <label>1</label>
        <note>catalytic</note>
    </ligand>
</feature>
<feature type="region of interest" description="Disordered" evidence="11">
    <location>
        <begin position="39"/>
        <end position="64"/>
    </location>
</feature>
<keyword evidence="8 10" id="KW-0460">Magnesium</keyword>
<evidence type="ECO:0000256" key="5">
    <source>
        <dbReference type="ARBA" id="ARBA00022723"/>
    </source>
</evidence>
<dbReference type="FunFam" id="3.30.540.10:FF:000003">
    <property type="entry name" value="Inositol-1-monophosphatase"/>
    <property type="match status" value="1"/>
</dbReference>
<dbReference type="STRING" id="448386.A0A2V3J269"/>
<feature type="domain" description="Endoribonuclease YicC-like N-terminal" evidence="12">
    <location>
        <begin position="376"/>
        <end position="532"/>
    </location>
</feature>
<sequence length="667" mass="73375">MSLTTVHTPPYPPSPSSYHQFAFSSSLALSPHTSTFLQRHFRPQLRKSPSQTHPRLYQPPRTRPIPSRSASLFAVAADQPQPTGTTTSSAIPPEIIHTANKAADAAAAIIRAYFRQPLDISFKQDQSPVTKADKEAELAIRNVITQAFPHHQIVGEEHGSTSTQSHSEYVWIIDPIDGTKAFMTGRPTFATLIAVAHNNVPMLGIIDQPISRERWVGIANEQTTLNGVPVKVRPPPKLSDSILQATTPDMFIGYDAVLFRRLSKQVKNVVYGVDCYAYALLASGCAHLVVEADLKPWDFMALAPIVSGAGGYIAGWNGLSLSLHSEGRVIAAAGEELFSQVTEILNPLDEMGLYPGRMTSIHVPETGPEDPGEGCVESMTGFGTGSAEGAGYRVDAQVRSVNSRYCEVQIKCPSYLAIKNNELVSMVKREVRRGKLIINVDVIAEGSPDSIISVAVDRKAAAEVRQLLDSVAEAAGVKQEPTLTDILGFSEVLSRAGQGTTTEHVLPVAKHAVMKAVRDLRVARRIEGAILENDILQRTKKIKKMAEDIGYRLPRRVEAKRERLFELTDGLNGKVDKDRLEAEVTLFADRIDVSEELVRLQAHVQVFELSFLGADEPVGQRLVFLLQEMHREITTMSDKCYDSAVMHLGVMIKEEIEKIREQCVNIR</sequence>
<dbReference type="SUPFAM" id="SSF56655">
    <property type="entry name" value="Carbohydrate phosphatase"/>
    <property type="match status" value="1"/>
</dbReference>
<dbReference type="InterPro" id="IPR013527">
    <property type="entry name" value="YicC-like_N"/>
</dbReference>
<feature type="binding site" evidence="10">
    <location>
        <position position="177"/>
    </location>
    <ligand>
        <name>Mg(2+)</name>
        <dbReference type="ChEBI" id="CHEBI:18420"/>
        <label>1</label>
        <note>catalytic</note>
    </ligand>
</feature>
<feature type="binding site" evidence="10">
    <location>
        <position position="174"/>
    </location>
    <ligand>
        <name>Mg(2+)</name>
        <dbReference type="ChEBI" id="CHEBI:18420"/>
        <label>1</label>
        <note>catalytic</note>
    </ligand>
</feature>
<evidence type="ECO:0000256" key="7">
    <source>
        <dbReference type="ARBA" id="ARBA00022801"/>
    </source>
</evidence>
<keyword evidence="15" id="KW-1185">Reference proteome</keyword>
<feature type="binding site" evidence="10">
    <location>
        <position position="156"/>
    </location>
    <ligand>
        <name>Mg(2+)</name>
        <dbReference type="ChEBI" id="CHEBI:18420"/>
        <label>1</label>
        <note>catalytic</note>
    </ligand>
</feature>
<comment type="cofactor">
    <cofactor evidence="1 10">
        <name>Mg(2+)</name>
        <dbReference type="ChEBI" id="CHEBI:18420"/>
    </cofactor>
</comment>
<dbReference type="OrthoDB" id="10254945at2759"/>
<dbReference type="Gene3D" id="3.30.540.10">
    <property type="entry name" value="Fructose-1,6-Bisphosphatase, subunit A, domain 1"/>
    <property type="match status" value="1"/>
</dbReference>
<dbReference type="Pfam" id="PF00459">
    <property type="entry name" value="Inositol_P"/>
    <property type="match status" value="1"/>
</dbReference>
<dbReference type="GO" id="GO:0046872">
    <property type="term" value="F:metal ion binding"/>
    <property type="evidence" value="ECO:0007669"/>
    <property type="project" value="UniProtKB-KW"/>
</dbReference>
<evidence type="ECO:0000313" key="14">
    <source>
        <dbReference type="EMBL" id="PXF48488.1"/>
    </source>
</evidence>
<dbReference type="GO" id="GO:0004521">
    <property type="term" value="F:RNA endonuclease activity"/>
    <property type="evidence" value="ECO:0007669"/>
    <property type="project" value="InterPro"/>
</dbReference>
<dbReference type="EMBL" id="NBIV01000013">
    <property type="protein sequence ID" value="PXF48488.1"/>
    <property type="molecule type" value="Genomic_DNA"/>
</dbReference>
<evidence type="ECO:0000256" key="4">
    <source>
        <dbReference type="ARBA" id="ARBA00022722"/>
    </source>
</evidence>
<evidence type="ECO:0000256" key="6">
    <source>
        <dbReference type="ARBA" id="ARBA00022759"/>
    </source>
</evidence>
<evidence type="ECO:0000259" key="13">
    <source>
        <dbReference type="Pfam" id="PF08340"/>
    </source>
</evidence>
<feature type="binding site" evidence="10">
    <location>
        <position position="298"/>
    </location>
    <ligand>
        <name>Mg(2+)</name>
        <dbReference type="ChEBI" id="CHEBI:18420"/>
        <label>1</label>
        <note>catalytic</note>
    </ligand>
</feature>
<evidence type="ECO:0000256" key="9">
    <source>
        <dbReference type="ARBA" id="ARBA00035648"/>
    </source>
</evidence>
<organism evidence="14 15">
    <name type="scientific">Gracilariopsis chorda</name>
    <dbReference type="NCBI Taxonomy" id="448386"/>
    <lineage>
        <taxon>Eukaryota</taxon>
        <taxon>Rhodophyta</taxon>
        <taxon>Florideophyceae</taxon>
        <taxon>Rhodymeniophycidae</taxon>
        <taxon>Gracilariales</taxon>
        <taxon>Gracilariaceae</taxon>
        <taxon>Gracilariopsis</taxon>
    </lineage>
</organism>
<dbReference type="PROSITE" id="PS00629">
    <property type="entry name" value="IMP_1"/>
    <property type="match status" value="1"/>
</dbReference>
<keyword evidence="5 10" id="KW-0479">Metal-binding</keyword>
<evidence type="ECO:0000256" key="1">
    <source>
        <dbReference type="ARBA" id="ARBA00001946"/>
    </source>
</evidence>
<dbReference type="PANTHER" id="PTHR30636:SF3">
    <property type="entry name" value="UPF0701 PROTEIN YICC"/>
    <property type="match status" value="1"/>
</dbReference>
<evidence type="ECO:0000313" key="15">
    <source>
        <dbReference type="Proteomes" id="UP000247409"/>
    </source>
</evidence>
<evidence type="ECO:0000256" key="11">
    <source>
        <dbReference type="SAM" id="MobiDB-lite"/>
    </source>
</evidence>
<protein>
    <submittedName>
        <fullName evidence="14">Bifunctional phosphatase IMPL2, chloroplastic</fullName>
    </submittedName>
</protein>
<evidence type="ECO:0000256" key="2">
    <source>
        <dbReference type="ARBA" id="ARBA00001968"/>
    </source>
</evidence>
<dbReference type="Proteomes" id="UP000247409">
    <property type="component" value="Unassembled WGS sequence"/>
</dbReference>
<evidence type="ECO:0000259" key="12">
    <source>
        <dbReference type="Pfam" id="PF03755"/>
    </source>
</evidence>
<keyword evidence="7" id="KW-0378">Hydrolase</keyword>
<dbReference type="Pfam" id="PF03755">
    <property type="entry name" value="YicC-like_N"/>
    <property type="match status" value="1"/>
</dbReference>
<comment type="cofactor">
    <cofactor evidence="2">
        <name>a divalent metal cation</name>
        <dbReference type="ChEBI" id="CHEBI:60240"/>
    </cofactor>
</comment>
<keyword evidence="6" id="KW-0255">Endonuclease</keyword>
<dbReference type="InterPro" id="IPR005229">
    <property type="entry name" value="YicC/YloC-like"/>
</dbReference>
<evidence type="ECO:0000256" key="10">
    <source>
        <dbReference type="PIRSR" id="PIRSR600760-2"/>
    </source>
</evidence>
<comment type="similarity">
    <text evidence="3">Belongs to the inositol monophosphatase superfamily.</text>
</comment>
<reference evidence="14 15" key="1">
    <citation type="journal article" date="2018" name="Mol. Biol. Evol.">
        <title>Analysis of the draft genome of the red seaweed Gracilariopsis chorda provides insights into genome size evolution in Rhodophyta.</title>
        <authorList>
            <person name="Lee J."/>
            <person name="Yang E.C."/>
            <person name="Graf L."/>
            <person name="Yang J.H."/>
            <person name="Qiu H."/>
            <person name="Zel Zion U."/>
            <person name="Chan C.X."/>
            <person name="Stephens T.G."/>
            <person name="Weber A.P.M."/>
            <person name="Boo G.H."/>
            <person name="Boo S.M."/>
            <person name="Kim K.M."/>
            <person name="Shin Y."/>
            <person name="Jung M."/>
            <person name="Lee S.J."/>
            <person name="Yim H.S."/>
            <person name="Lee J.H."/>
            <person name="Bhattacharya D."/>
            <person name="Yoon H.S."/>
        </authorList>
    </citation>
    <scope>NUCLEOTIDE SEQUENCE [LARGE SCALE GENOMIC DNA]</scope>
    <source>
        <strain evidence="14 15">SKKU-2015</strain>
        <tissue evidence="14">Whole body</tissue>
    </source>
</reference>
<dbReference type="InterPro" id="IPR000760">
    <property type="entry name" value="Inositol_monophosphatase-like"/>
</dbReference>
<keyword evidence="4" id="KW-0540">Nuclease</keyword>
<comment type="caution">
    <text evidence="14">The sequence shown here is derived from an EMBL/GenBank/DDBJ whole genome shotgun (WGS) entry which is preliminary data.</text>
</comment>
<dbReference type="CDD" id="cd01641">
    <property type="entry name" value="Bacterial_IMPase_like_1"/>
    <property type="match status" value="1"/>
</dbReference>
<dbReference type="Gene3D" id="3.40.190.80">
    <property type="match status" value="1"/>
</dbReference>
<name>A0A2V3J269_9FLOR</name>
<dbReference type="InterPro" id="IPR020583">
    <property type="entry name" value="Inositol_monoP_metal-BS"/>
</dbReference>
<dbReference type="Pfam" id="PF08340">
    <property type="entry name" value="YicC-like_C"/>
    <property type="match status" value="1"/>
</dbReference>
<feature type="domain" description="Endoribonuclease YicC-like C-terminal" evidence="13">
    <location>
        <begin position="553"/>
        <end position="666"/>
    </location>
</feature>
<evidence type="ECO:0000256" key="3">
    <source>
        <dbReference type="ARBA" id="ARBA00009759"/>
    </source>
</evidence>
<proteinExistence type="inferred from homology"/>
<accession>A0A2V3J269</accession>
<dbReference type="AlphaFoldDB" id="A0A2V3J269"/>
<dbReference type="InterPro" id="IPR013551">
    <property type="entry name" value="YicC-like_C"/>
</dbReference>
<comment type="similarity">
    <text evidence="9">Belongs to the YicC/YloC family.</text>
</comment>
<dbReference type="NCBIfam" id="TIGR00255">
    <property type="entry name" value="YicC/YloC family endoribonuclease"/>
    <property type="match status" value="1"/>
</dbReference>
<dbReference type="PANTHER" id="PTHR30636">
    <property type="entry name" value="UPF0701 PROTEIN YICC"/>
    <property type="match status" value="1"/>
</dbReference>
<dbReference type="PRINTS" id="PR00377">
    <property type="entry name" value="IMPHPHTASES"/>
</dbReference>
<dbReference type="GO" id="GO:0016791">
    <property type="term" value="F:phosphatase activity"/>
    <property type="evidence" value="ECO:0007669"/>
    <property type="project" value="UniProtKB-ARBA"/>
</dbReference>